<dbReference type="RefSeq" id="WP_343812684.1">
    <property type="nucleotide sequence ID" value="NZ_BAAADS010000015.1"/>
</dbReference>
<name>A0ABP3R5Y4_9BACI</name>
<keyword evidence="1" id="KW-0812">Transmembrane</keyword>
<sequence>MSWYVLIVLIIGSIPIGMFVNQGIKQNNGIIDKIDKKKPILVYVILSLLALIVHVYMYNEHGIPIFPAFYNIKYMLLVIFLIFGILTVITLIVDIRNKKMWMIILYGTVIGLLFFVWLMPIGKKITYTTYKGEAIKELQDNEDDFSMVWAVQTDDCMSAKNCHDKDFYNTFYIKNSTDDTHKLKAKIKAYNEEDEIMETVTTDIHTLGPGESTLLTTEETNKKASIWDQYSFETEKLMDGYWYEIWAVD</sequence>
<feature type="transmembrane region" description="Helical" evidence="1">
    <location>
        <begin position="100"/>
        <end position="119"/>
    </location>
</feature>
<evidence type="ECO:0000313" key="2">
    <source>
        <dbReference type="EMBL" id="GAA0603306.1"/>
    </source>
</evidence>
<feature type="transmembrane region" description="Helical" evidence="1">
    <location>
        <begin position="40"/>
        <end position="59"/>
    </location>
</feature>
<reference evidence="3" key="1">
    <citation type="journal article" date="2019" name="Int. J. Syst. Evol. Microbiol.">
        <title>The Global Catalogue of Microorganisms (GCM) 10K type strain sequencing project: providing services to taxonomists for standard genome sequencing and annotation.</title>
        <authorList>
            <consortium name="The Broad Institute Genomics Platform"/>
            <consortium name="The Broad Institute Genome Sequencing Center for Infectious Disease"/>
            <person name="Wu L."/>
            <person name="Ma J."/>
        </authorList>
    </citation>
    <scope>NUCLEOTIDE SEQUENCE [LARGE SCALE GENOMIC DNA]</scope>
    <source>
        <strain evidence="3">JCM 15395</strain>
    </source>
</reference>
<dbReference type="Proteomes" id="UP001500866">
    <property type="component" value="Unassembled WGS sequence"/>
</dbReference>
<keyword evidence="3" id="KW-1185">Reference proteome</keyword>
<protein>
    <submittedName>
        <fullName evidence="2">Uncharacterized protein</fullName>
    </submittedName>
</protein>
<evidence type="ECO:0000313" key="3">
    <source>
        <dbReference type="Proteomes" id="UP001500866"/>
    </source>
</evidence>
<feature type="transmembrane region" description="Helical" evidence="1">
    <location>
        <begin position="71"/>
        <end position="93"/>
    </location>
</feature>
<gene>
    <name evidence="2" type="ORF">GCM10009001_20330</name>
</gene>
<proteinExistence type="predicted"/>
<feature type="transmembrane region" description="Helical" evidence="1">
    <location>
        <begin position="6"/>
        <end position="24"/>
    </location>
</feature>
<keyword evidence="1" id="KW-0472">Membrane</keyword>
<keyword evidence="1" id="KW-1133">Transmembrane helix</keyword>
<dbReference type="EMBL" id="BAAADS010000015">
    <property type="protein sequence ID" value="GAA0603306.1"/>
    <property type="molecule type" value="Genomic_DNA"/>
</dbReference>
<comment type="caution">
    <text evidence="2">The sequence shown here is derived from an EMBL/GenBank/DDBJ whole genome shotgun (WGS) entry which is preliminary data.</text>
</comment>
<accession>A0ABP3R5Y4</accession>
<organism evidence="2 3">
    <name type="scientific">Virgibacillus siamensis</name>
    <dbReference type="NCBI Taxonomy" id="480071"/>
    <lineage>
        <taxon>Bacteria</taxon>
        <taxon>Bacillati</taxon>
        <taxon>Bacillota</taxon>
        <taxon>Bacilli</taxon>
        <taxon>Bacillales</taxon>
        <taxon>Bacillaceae</taxon>
        <taxon>Virgibacillus</taxon>
    </lineage>
</organism>
<evidence type="ECO:0000256" key="1">
    <source>
        <dbReference type="SAM" id="Phobius"/>
    </source>
</evidence>